<gene>
    <name evidence="2" type="primary">LAE1_0</name>
    <name evidence="2" type="ORF">LOCC1_G006860</name>
</gene>
<evidence type="ECO:0000256" key="1">
    <source>
        <dbReference type="SAM" id="MobiDB-lite"/>
    </source>
</evidence>
<dbReference type="GO" id="GO:0008168">
    <property type="term" value="F:methyltransferase activity"/>
    <property type="evidence" value="ECO:0007669"/>
    <property type="project" value="TreeGrafter"/>
</dbReference>
<dbReference type="SUPFAM" id="SSF53335">
    <property type="entry name" value="S-adenosyl-L-methionine-dependent methyltransferases"/>
    <property type="match status" value="1"/>
</dbReference>
<sequence>MASNVSPLRSSPIPDPTTSPGHHLEAEADDDRDDDSAIFDDASVASSTTSLASSIMKHREENGRTYHTYKDGKYFYPNDEIGKLPNLMTIDLQHHVFTLSYGGKLISCPIDKDFQVQRVLDVGTGTGIWAIDYGDEHPEAKENDVPVLGIDLSPIQPSFLPPNVTFEIDDVEEPWTYSQKFDLIHARMVTSSLANVPKFFDQAFENTVPGGYIELADITVPICCDDGTMKNDSALLQWVLLLHEASKKAGQDWNASATYKAQMERVGYTDIAEKLHVWPMNKWPKDPKYKELGMIYESKPETWREYGWLMMAGLWTCENMLGGLQALCMGLFTRVLGWSKEEVEAFLVNVRKEVKDPKIHSYWNIRTVYARKPLES</sequence>
<dbReference type="CDD" id="cd02440">
    <property type="entry name" value="AdoMet_MTases"/>
    <property type="match status" value="1"/>
</dbReference>
<dbReference type="Gene3D" id="3.40.50.150">
    <property type="entry name" value="Vaccinia Virus protein VP39"/>
    <property type="match status" value="1"/>
</dbReference>
<evidence type="ECO:0000313" key="2">
    <source>
        <dbReference type="EMBL" id="TVY34141.1"/>
    </source>
</evidence>
<comment type="caution">
    <text evidence="2">The sequence shown here is derived from an EMBL/GenBank/DDBJ whole genome shotgun (WGS) entry which is preliminary data.</text>
</comment>
<evidence type="ECO:0000313" key="3">
    <source>
        <dbReference type="Proteomes" id="UP000443090"/>
    </source>
</evidence>
<feature type="compositionally biased region" description="Acidic residues" evidence="1">
    <location>
        <begin position="27"/>
        <end position="37"/>
    </location>
</feature>
<protein>
    <submittedName>
        <fullName evidence="2">Secondary metabolism regulator</fullName>
    </submittedName>
</protein>
<name>A0A8H8RFY0_9HELO</name>
<dbReference type="AlphaFoldDB" id="A0A8H8RFY0"/>
<dbReference type="PANTHER" id="PTHR43591:SF31">
    <property type="entry name" value="LAEA-LIKE, PUTATIVE (AFU_ORTHOLOGUE AFUA_8G01930)-RELATED"/>
    <property type="match status" value="1"/>
</dbReference>
<proteinExistence type="predicted"/>
<dbReference type="Proteomes" id="UP000443090">
    <property type="component" value="Unassembled WGS sequence"/>
</dbReference>
<dbReference type="OrthoDB" id="2013972at2759"/>
<dbReference type="InterPro" id="IPR029063">
    <property type="entry name" value="SAM-dependent_MTases_sf"/>
</dbReference>
<dbReference type="PANTHER" id="PTHR43591">
    <property type="entry name" value="METHYLTRANSFERASE"/>
    <property type="match status" value="1"/>
</dbReference>
<keyword evidence="3" id="KW-1185">Reference proteome</keyword>
<accession>A0A8H8RFY0</accession>
<reference evidence="2 3" key="1">
    <citation type="submission" date="2018-05" db="EMBL/GenBank/DDBJ databases">
        <title>Genome sequencing and assembly of the regulated plant pathogen Lachnellula willkommii and related sister species for the development of diagnostic species identification markers.</title>
        <authorList>
            <person name="Giroux E."/>
            <person name="Bilodeau G."/>
        </authorList>
    </citation>
    <scope>NUCLEOTIDE SEQUENCE [LARGE SCALE GENOMIC DNA]</scope>
    <source>
        <strain evidence="2 3">CBS 160.35</strain>
    </source>
</reference>
<organism evidence="2 3">
    <name type="scientific">Lachnellula occidentalis</name>
    <dbReference type="NCBI Taxonomy" id="215460"/>
    <lineage>
        <taxon>Eukaryota</taxon>
        <taxon>Fungi</taxon>
        <taxon>Dikarya</taxon>
        <taxon>Ascomycota</taxon>
        <taxon>Pezizomycotina</taxon>
        <taxon>Leotiomycetes</taxon>
        <taxon>Helotiales</taxon>
        <taxon>Lachnaceae</taxon>
        <taxon>Lachnellula</taxon>
    </lineage>
</organism>
<dbReference type="Pfam" id="PF13489">
    <property type="entry name" value="Methyltransf_23"/>
    <property type="match status" value="1"/>
</dbReference>
<feature type="region of interest" description="Disordered" evidence="1">
    <location>
        <begin position="1"/>
        <end position="37"/>
    </location>
</feature>
<dbReference type="EMBL" id="QGMI01001221">
    <property type="protein sequence ID" value="TVY34141.1"/>
    <property type="molecule type" value="Genomic_DNA"/>
</dbReference>